<reference evidence="1" key="1">
    <citation type="submission" date="2023-06" db="EMBL/GenBank/DDBJ databases">
        <authorList>
            <person name="Kurt Z."/>
        </authorList>
    </citation>
    <scope>NUCLEOTIDE SEQUENCE</scope>
</reference>
<comment type="caution">
    <text evidence="1">The sequence shown here is derived from an EMBL/GenBank/DDBJ whole genome shotgun (WGS) entry which is preliminary data.</text>
</comment>
<sequence>MQYSFNPQYYHHSIIFARHFKTSTKLSFQSYKLKFTTPPMMLRLDPADGPLLRIFKLSAQSLLGLSSESITIQFKKLSTDIPLETALLQRQGLLTSPLSKECAQMLLTEFLNSSQLVQNQFCYCARIQAKNPTVWYEQVSKQNIEMKTDSNVCFVPSYRLLCLFLIVIGTVQAEISDVISSKKQLVEELKICVLSMKERKRVLQKLQKQNTASVNEMYQEFSFEGVEKIPQILQWNRTDDCYTQLFKIAVIILTKQDVENEMLQNFQLLLKLKEKELEIKSCGQSAAGSVLQHLITKQYLCNSIILNIDETFFRPSFHLLYLYLKKDENLFNELNNTFRLNKLTNNLPHECESEIVEVMDKFDAKGNFQRMLDYNGYQVNKNK</sequence>
<dbReference type="EMBL" id="CATOUU010000531">
    <property type="protein sequence ID" value="CAI9933331.1"/>
    <property type="molecule type" value="Genomic_DNA"/>
</dbReference>
<organism evidence="1">
    <name type="scientific">Hexamita inflata</name>
    <dbReference type="NCBI Taxonomy" id="28002"/>
    <lineage>
        <taxon>Eukaryota</taxon>
        <taxon>Metamonada</taxon>
        <taxon>Diplomonadida</taxon>
        <taxon>Hexamitidae</taxon>
        <taxon>Hexamitinae</taxon>
        <taxon>Hexamita</taxon>
    </lineage>
</organism>
<gene>
    <name evidence="1" type="ORF">HINF_LOCUS20976</name>
    <name evidence="2" type="ORF">HINF_LOCUS2522</name>
</gene>
<dbReference type="Proteomes" id="UP001642409">
    <property type="component" value="Unassembled WGS sequence"/>
</dbReference>
<keyword evidence="3" id="KW-1185">Reference proteome</keyword>
<protein>
    <submittedName>
        <fullName evidence="2">Hypothetical_protein</fullName>
    </submittedName>
</protein>
<evidence type="ECO:0000313" key="1">
    <source>
        <dbReference type="EMBL" id="CAI9933331.1"/>
    </source>
</evidence>
<reference evidence="2 3" key="2">
    <citation type="submission" date="2024-07" db="EMBL/GenBank/DDBJ databases">
        <authorList>
            <person name="Akdeniz Z."/>
        </authorList>
    </citation>
    <scope>NUCLEOTIDE SEQUENCE [LARGE SCALE GENOMIC DNA]</scope>
</reference>
<proteinExistence type="predicted"/>
<accession>A0AA86P7P2</accession>
<evidence type="ECO:0000313" key="3">
    <source>
        <dbReference type="Proteomes" id="UP001642409"/>
    </source>
</evidence>
<dbReference type="EMBL" id="CAXDID020000004">
    <property type="protein sequence ID" value="CAL5973731.1"/>
    <property type="molecule type" value="Genomic_DNA"/>
</dbReference>
<name>A0AA86P7P2_9EUKA</name>
<dbReference type="AlphaFoldDB" id="A0AA86P7P2"/>
<evidence type="ECO:0000313" key="2">
    <source>
        <dbReference type="EMBL" id="CAL5973731.1"/>
    </source>
</evidence>